<dbReference type="KEGG" id="pco:PHACADRAFT_198673"/>
<accession>K5WQJ0</accession>
<dbReference type="EMBL" id="JH930475">
    <property type="protein sequence ID" value="EKM52627.1"/>
    <property type="molecule type" value="Genomic_DNA"/>
</dbReference>
<reference evidence="1 2" key="1">
    <citation type="journal article" date="2012" name="BMC Genomics">
        <title>Comparative genomics of the white-rot fungi, Phanerochaete carnosa and P. chrysosporium, to elucidate the genetic basis of the distinct wood types they colonize.</title>
        <authorList>
            <person name="Suzuki H."/>
            <person name="MacDonald J."/>
            <person name="Syed K."/>
            <person name="Salamov A."/>
            <person name="Hori C."/>
            <person name="Aerts A."/>
            <person name="Henrissat B."/>
            <person name="Wiebenga A."/>
            <person name="vanKuyk P.A."/>
            <person name="Barry K."/>
            <person name="Lindquist E."/>
            <person name="LaButti K."/>
            <person name="Lapidus A."/>
            <person name="Lucas S."/>
            <person name="Coutinho P."/>
            <person name="Gong Y."/>
            <person name="Samejima M."/>
            <person name="Mahadevan R."/>
            <person name="Abou-Zaid M."/>
            <person name="de Vries R.P."/>
            <person name="Igarashi K."/>
            <person name="Yadav J.S."/>
            <person name="Grigoriev I.V."/>
            <person name="Master E.R."/>
        </authorList>
    </citation>
    <scope>NUCLEOTIDE SEQUENCE [LARGE SCALE GENOMIC DNA]</scope>
    <source>
        <strain evidence="1 2">HHB-10118-sp</strain>
    </source>
</reference>
<gene>
    <name evidence="1" type="ORF">PHACADRAFT_198673</name>
</gene>
<name>K5WQJ0_PHACS</name>
<organism evidence="1 2">
    <name type="scientific">Phanerochaete carnosa (strain HHB-10118-sp)</name>
    <name type="common">White-rot fungus</name>
    <name type="synonym">Peniophora carnosa</name>
    <dbReference type="NCBI Taxonomy" id="650164"/>
    <lineage>
        <taxon>Eukaryota</taxon>
        <taxon>Fungi</taxon>
        <taxon>Dikarya</taxon>
        <taxon>Basidiomycota</taxon>
        <taxon>Agaricomycotina</taxon>
        <taxon>Agaricomycetes</taxon>
        <taxon>Polyporales</taxon>
        <taxon>Phanerochaetaceae</taxon>
        <taxon>Phanerochaete</taxon>
    </lineage>
</organism>
<dbReference type="RefSeq" id="XP_007398968.1">
    <property type="nucleotide sequence ID" value="XM_007398906.1"/>
</dbReference>
<dbReference type="Proteomes" id="UP000008370">
    <property type="component" value="Unassembled WGS sequence"/>
</dbReference>
<dbReference type="AlphaFoldDB" id="K5WQJ0"/>
<protein>
    <submittedName>
        <fullName evidence="1">Uncharacterized protein</fullName>
    </submittedName>
</protein>
<proteinExistence type="predicted"/>
<dbReference type="GeneID" id="18911348"/>
<evidence type="ECO:0000313" key="2">
    <source>
        <dbReference type="Proteomes" id="UP000008370"/>
    </source>
</evidence>
<dbReference type="InParanoid" id="K5WQJ0"/>
<sequence length="81" mass="9514">MEEEIRHRKLREIILVNNSFNVMKYYNDAHSRKLTKSFIPDVISAVVKETDWKKSMAVQGNKRDCENAVILTLISKIEYTI</sequence>
<evidence type="ECO:0000313" key="1">
    <source>
        <dbReference type="EMBL" id="EKM52627.1"/>
    </source>
</evidence>
<dbReference type="HOGENOM" id="CLU_2574639_0_0_1"/>
<keyword evidence="2" id="KW-1185">Reference proteome</keyword>